<protein>
    <recommendedName>
        <fullName evidence="10">Histidine biosynthesis bifunctional protein HisB</fullName>
    </recommendedName>
    <domain>
        <recommendedName>
            <fullName evidence="10">Histidinol-phosphatase</fullName>
            <ecNumber evidence="10">3.1.3.15</ecNumber>
        </recommendedName>
    </domain>
    <domain>
        <recommendedName>
            <fullName evidence="10">Imidazoleglycerol-phosphate dehydratase</fullName>
            <shortName evidence="10">IGPD</shortName>
            <ecNumber evidence="10">4.2.1.19</ecNumber>
        </recommendedName>
    </domain>
</protein>
<evidence type="ECO:0000256" key="5">
    <source>
        <dbReference type="ARBA" id="ARBA00022801"/>
    </source>
</evidence>
<organism evidence="11 12">
    <name type="scientific">Legionella drozanskii LLAP-1</name>
    <dbReference type="NCBI Taxonomy" id="1212489"/>
    <lineage>
        <taxon>Bacteria</taxon>
        <taxon>Pseudomonadati</taxon>
        <taxon>Pseudomonadota</taxon>
        <taxon>Gammaproteobacteria</taxon>
        <taxon>Legionellales</taxon>
        <taxon>Legionellaceae</taxon>
        <taxon>Legionella</taxon>
    </lineage>
</organism>
<comment type="catalytic activity">
    <reaction evidence="10">
        <text>L-histidinol phosphate + H2O = L-histidinol + phosphate</text>
        <dbReference type="Rhea" id="RHEA:14465"/>
        <dbReference type="ChEBI" id="CHEBI:15377"/>
        <dbReference type="ChEBI" id="CHEBI:43474"/>
        <dbReference type="ChEBI" id="CHEBI:57699"/>
        <dbReference type="ChEBI" id="CHEBI:57980"/>
        <dbReference type="EC" id="3.1.3.15"/>
    </reaction>
</comment>
<evidence type="ECO:0000313" key="11">
    <source>
        <dbReference type="EMBL" id="KTC93101.1"/>
    </source>
</evidence>
<comment type="subcellular location">
    <subcellularLocation>
        <location evidence="10">Cytoplasm</location>
    </subcellularLocation>
</comment>
<keyword evidence="9 10" id="KW-0511">Multifunctional enzyme</keyword>
<dbReference type="NCBIfam" id="TIGR01261">
    <property type="entry name" value="hisB_Nterm"/>
    <property type="match status" value="1"/>
</dbReference>
<dbReference type="PROSITE" id="PS00954">
    <property type="entry name" value="IGP_DEHYDRATASE_1"/>
    <property type="match status" value="1"/>
</dbReference>
<feature type="binding site" evidence="10">
    <location>
        <position position="8"/>
    </location>
    <ligand>
        <name>Mg(2+)</name>
        <dbReference type="ChEBI" id="CHEBI:18420"/>
    </ligand>
</feature>
<evidence type="ECO:0000256" key="8">
    <source>
        <dbReference type="ARBA" id="ARBA00023239"/>
    </source>
</evidence>
<comment type="cofactor">
    <cofactor evidence="10">
        <name>Mg(2+)</name>
        <dbReference type="ChEBI" id="CHEBI:18420"/>
    </cofactor>
</comment>
<dbReference type="EMBL" id="LNXY01000003">
    <property type="protein sequence ID" value="KTC93101.1"/>
    <property type="molecule type" value="Genomic_DNA"/>
</dbReference>
<dbReference type="CDD" id="cd07914">
    <property type="entry name" value="IGPD"/>
    <property type="match status" value="1"/>
</dbReference>
<dbReference type="Pfam" id="PF13242">
    <property type="entry name" value="Hydrolase_like"/>
    <property type="match status" value="1"/>
</dbReference>
<dbReference type="OrthoDB" id="9790411at2"/>
<feature type="binding site" evidence="10">
    <location>
        <position position="128"/>
    </location>
    <ligand>
        <name>Mg(2+)</name>
        <dbReference type="ChEBI" id="CHEBI:18420"/>
    </ligand>
</feature>
<feature type="active site" description="Nucleophile" evidence="10">
    <location>
        <position position="8"/>
    </location>
</feature>
<comment type="similarity">
    <text evidence="10">In the C-terminal section; belongs to the imidazoleglycerol-phosphate dehydratase family.</text>
</comment>
<comment type="catalytic activity">
    <reaction evidence="10">
        <text>D-erythro-1-(imidazol-4-yl)glycerol 3-phosphate = 3-(imidazol-4-yl)-2-oxopropyl phosphate + H2O</text>
        <dbReference type="Rhea" id="RHEA:11040"/>
        <dbReference type="ChEBI" id="CHEBI:15377"/>
        <dbReference type="ChEBI" id="CHEBI:57766"/>
        <dbReference type="ChEBI" id="CHEBI:58278"/>
        <dbReference type="EC" id="4.2.1.19"/>
    </reaction>
</comment>
<sequence>MQKLLFIDRDGTLVEEPSDFQVDTLGKIRLCRGVIPALLALVKSGFKLVMVSNQDGLGTDSFPQTSFQNCHDFILDLFSSQGICFSEIFICPHKEQDNCSCRKPKTGLLDTFLMQNKFDRQRSWVIGDRETDRELANNIGVSFLPISQEQGWQGIAETILERTASIKRQTKETSIEVAVNLDSETASRINTPIGFFSHMLEQIAKHGGFSLQMNAQGDTEVDEHHLVEDTALALGEALKKALGDKWGLARYGFTLPMDESLASVTIDLGGRSYCAFEGQFTREFVGGMATEMIPHFFNSFASSLGATLHISVKGQNHHHMIEACFKALGRALRQACARCDSSLPSTKGVL</sequence>
<dbReference type="FunFam" id="3.30.230.40:FF:000001">
    <property type="entry name" value="Imidazoleglycerol-phosphate dehydratase HisB"/>
    <property type="match status" value="1"/>
</dbReference>
<dbReference type="FunFam" id="3.30.230.40:FF:000003">
    <property type="entry name" value="Imidazoleglycerol-phosphate dehydratase HisB"/>
    <property type="match status" value="1"/>
</dbReference>
<evidence type="ECO:0000256" key="6">
    <source>
        <dbReference type="ARBA" id="ARBA00022842"/>
    </source>
</evidence>
<evidence type="ECO:0000256" key="10">
    <source>
        <dbReference type="HAMAP-Rule" id="MF_01022"/>
    </source>
</evidence>
<feature type="binding site" evidence="10">
    <location>
        <position position="93"/>
    </location>
    <ligand>
        <name>Zn(2+)</name>
        <dbReference type="ChEBI" id="CHEBI:29105"/>
    </ligand>
</feature>
<name>A0A0W0TCF4_9GAMM</name>
<dbReference type="InterPro" id="IPR036412">
    <property type="entry name" value="HAD-like_sf"/>
</dbReference>
<dbReference type="GO" id="GO:0005737">
    <property type="term" value="C:cytoplasm"/>
    <property type="evidence" value="ECO:0007669"/>
    <property type="project" value="UniProtKB-SubCell"/>
</dbReference>
<dbReference type="NCBIfam" id="TIGR01662">
    <property type="entry name" value="HAD-SF-IIIA"/>
    <property type="match status" value="1"/>
</dbReference>
<dbReference type="PANTHER" id="PTHR23133:SF2">
    <property type="entry name" value="IMIDAZOLEGLYCEROL-PHOSPHATE DEHYDRATASE"/>
    <property type="match status" value="1"/>
</dbReference>
<dbReference type="InterPro" id="IPR006549">
    <property type="entry name" value="HAD-SF_hydro_IIIA"/>
</dbReference>
<keyword evidence="2 10" id="KW-0963">Cytoplasm</keyword>
<dbReference type="GO" id="GO:0004424">
    <property type="term" value="F:imidazoleglycerol-phosphate dehydratase activity"/>
    <property type="evidence" value="ECO:0007669"/>
    <property type="project" value="UniProtKB-UniRule"/>
</dbReference>
<comment type="cofactor">
    <cofactor evidence="10">
        <name>Zn(2+)</name>
        <dbReference type="ChEBI" id="CHEBI:29105"/>
    </cofactor>
</comment>
<evidence type="ECO:0000313" key="12">
    <source>
        <dbReference type="Proteomes" id="UP000054736"/>
    </source>
</evidence>
<dbReference type="GO" id="GO:0046872">
    <property type="term" value="F:metal ion binding"/>
    <property type="evidence" value="ECO:0007669"/>
    <property type="project" value="UniProtKB-KW"/>
</dbReference>
<dbReference type="PATRIC" id="fig|1212489.4.peg.487"/>
<dbReference type="NCBIfam" id="NF002111">
    <property type="entry name" value="PRK00951.2-1"/>
    <property type="match status" value="1"/>
</dbReference>
<dbReference type="InterPro" id="IPR020565">
    <property type="entry name" value="ImidazoleglycerP_deHydtase_CS"/>
</dbReference>
<feature type="region of interest" description="Histidinol-phosphatase" evidence="10">
    <location>
        <begin position="1"/>
        <end position="161"/>
    </location>
</feature>
<proteinExistence type="inferred from homology"/>
<dbReference type="GO" id="GO:0000105">
    <property type="term" value="P:L-histidine biosynthetic process"/>
    <property type="evidence" value="ECO:0007669"/>
    <property type="project" value="UniProtKB-UniRule"/>
</dbReference>
<dbReference type="NCBIfam" id="TIGR01656">
    <property type="entry name" value="Histidinol-ppas"/>
    <property type="match status" value="1"/>
</dbReference>
<feature type="binding site" evidence="10">
    <location>
        <position position="10"/>
    </location>
    <ligand>
        <name>Mg(2+)</name>
        <dbReference type="ChEBI" id="CHEBI:18420"/>
    </ligand>
</feature>
<dbReference type="NCBIfam" id="NF002114">
    <property type="entry name" value="PRK00951.2-4"/>
    <property type="match status" value="1"/>
</dbReference>
<feature type="binding site" evidence="10">
    <location>
        <position position="101"/>
    </location>
    <ligand>
        <name>Zn(2+)</name>
        <dbReference type="ChEBI" id="CHEBI:29105"/>
    </ligand>
</feature>
<keyword evidence="8 10" id="KW-0456">Lyase</keyword>
<dbReference type="Pfam" id="PF00475">
    <property type="entry name" value="IGPD"/>
    <property type="match status" value="1"/>
</dbReference>
<evidence type="ECO:0000256" key="7">
    <source>
        <dbReference type="ARBA" id="ARBA00023102"/>
    </source>
</evidence>
<dbReference type="InterPro" id="IPR020568">
    <property type="entry name" value="Ribosomal_Su5_D2-typ_SF"/>
</dbReference>
<dbReference type="InterPro" id="IPR000807">
    <property type="entry name" value="ImidazoleglycerolP_deHydtase"/>
</dbReference>
<dbReference type="InterPro" id="IPR006543">
    <property type="entry name" value="Histidinol-phos"/>
</dbReference>
<reference evidence="11 12" key="1">
    <citation type="submission" date="2015-11" db="EMBL/GenBank/DDBJ databases">
        <title>Genomic analysis of 38 Legionella species identifies large and diverse effector repertoires.</title>
        <authorList>
            <person name="Burstein D."/>
            <person name="Amaro F."/>
            <person name="Zusman T."/>
            <person name="Lifshitz Z."/>
            <person name="Cohen O."/>
            <person name="Gilbert J.A."/>
            <person name="Pupko T."/>
            <person name="Shuman H.A."/>
            <person name="Segal G."/>
        </authorList>
    </citation>
    <scope>NUCLEOTIDE SEQUENCE [LARGE SCALE GENOMIC DNA]</scope>
    <source>
        <strain evidence="11 12">ATCC 700990</strain>
    </source>
</reference>
<dbReference type="InterPro" id="IPR005954">
    <property type="entry name" value="HisB_N"/>
</dbReference>
<evidence type="ECO:0000256" key="4">
    <source>
        <dbReference type="ARBA" id="ARBA00022723"/>
    </source>
</evidence>
<keyword evidence="3 10" id="KW-0028">Amino-acid biosynthesis</keyword>
<dbReference type="EC" id="3.1.3.15" evidence="10"/>
<dbReference type="GO" id="GO:0004401">
    <property type="term" value="F:histidinol-phosphatase activity"/>
    <property type="evidence" value="ECO:0007669"/>
    <property type="project" value="UniProtKB-UniRule"/>
</dbReference>
<dbReference type="Proteomes" id="UP000054736">
    <property type="component" value="Unassembled WGS sequence"/>
</dbReference>
<evidence type="ECO:0000256" key="3">
    <source>
        <dbReference type="ARBA" id="ARBA00022605"/>
    </source>
</evidence>
<evidence type="ECO:0000256" key="9">
    <source>
        <dbReference type="ARBA" id="ARBA00023268"/>
    </source>
</evidence>
<feature type="binding site" evidence="10">
    <location>
        <position position="99"/>
    </location>
    <ligand>
        <name>Zn(2+)</name>
        <dbReference type="ChEBI" id="CHEBI:29105"/>
    </ligand>
</feature>
<dbReference type="EC" id="4.2.1.19" evidence="10"/>
<dbReference type="UniPathway" id="UPA00031">
    <property type="reaction ID" value="UER00011"/>
</dbReference>
<evidence type="ECO:0000256" key="1">
    <source>
        <dbReference type="ARBA" id="ARBA00005047"/>
    </source>
</evidence>
<dbReference type="HAMAP" id="MF_00076">
    <property type="entry name" value="HisB"/>
    <property type="match status" value="1"/>
</dbReference>
<dbReference type="Gene3D" id="3.30.230.40">
    <property type="entry name" value="Imidazole glycerol phosphate dehydratase, domain 1"/>
    <property type="match status" value="2"/>
</dbReference>
<comment type="pathway">
    <text evidence="1 10">Amino-acid biosynthesis; L-histidine biosynthesis; L-histidine from 5-phospho-alpha-D-ribose 1-diphosphate: step 6/9.</text>
</comment>
<feature type="region of interest" description="Imidazoleglycerol-phosphate dehydratase" evidence="10">
    <location>
        <begin position="162"/>
        <end position="350"/>
    </location>
</feature>
<dbReference type="HAMAP" id="MF_01022">
    <property type="entry name" value="Bifunc_HisB"/>
    <property type="match status" value="1"/>
</dbReference>
<keyword evidence="12" id="KW-1185">Reference proteome</keyword>
<dbReference type="STRING" id="1212489.Ldro_0472"/>
<gene>
    <name evidence="10 11" type="primary">hisB</name>
    <name evidence="11" type="ORF">Ldro_0472</name>
</gene>
<dbReference type="SUPFAM" id="SSF56784">
    <property type="entry name" value="HAD-like"/>
    <property type="match status" value="1"/>
</dbReference>
<dbReference type="PROSITE" id="PS00955">
    <property type="entry name" value="IGP_DEHYDRATASE_2"/>
    <property type="match status" value="1"/>
</dbReference>
<keyword evidence="5 10" id="KW-0378">Hydrolase</keyword>
<comment type="pathway">
    <text evidence="10">Amino-acid biosynthesis; L-histidine biosynthesis; L-histidine from 5-phospho-alpha-D-ribose 1-diphosphate: step 8/9.</text>
</comment>
<keyword evidence="4 10" id="KW-0479">Metal-binding</keyword>
<dbReference type="RefSeq" id="WP_058494823.1">
    <property type="nucleotide sequence ID" value="NZ_CAAAIU010000003.1"/>
</dbReference>
<keyword evidence="10" id="KW-0862">Zinc</keyword>
<dbReference type="SUPFAM" id="SSF54211">
    <property type="entry name" value="Ribosomal protein S5 domain 2-like"/>
    <property type="match status" value="2"/>
</dbReference>
<feature type="active site" description="Proton donor" evidence="10">
    <location>
        <position position="10"/>
    </location>
</feature>
<feature type="binding site" evidence="10">
    <location>
        <position position="91"/>
    </location>
    <ligand>
        <name>Zn(2+)</name>
        <dbReference type="ChEBI" id="CHEBI:29105"/>
    </ligand>
</feature>
<dbReference type="AlphaFoldDB" id="A0A0W0TCF4"/>
<keyword evidence="7 10" id="KW-0368">Histidine biosynthesis</keyword>
<comment type="caution">
    <text evidence="11">The sequence shown here is derived from an EMBL/GenBank/DDBJ whole genome shotgun (WGS) entry which is preliminary data.</text>
</comment>
<dbReference type="InterPro" id="IPR038494">
    <property type="entry name" value="IGPD_sf"/>
</dbReference>
<dbReference type="InterPro" id="IPR020566">
    <property type="entry name" value="His_synth_bifunc_HisB"/>
</dbReference>
<dbReference type="PANTHER" id="PTHR23133">
    <property type="entry name" value="IMIDAZOLEGLYCEROL-PHOSPHATE DEHYDRATASE HIS7"/>
    <property type="match status" value="1"/>
</dbReference>
<comment type="similarity">
    <text evidence="10">In the N-terminal section; belongs to the histidinol-phosphatase family.</text>
</comment>
<accession>A0A0W0TCF4</accession>
<dbReference type="NCBIfam" id="NF003937">
    <property type="entry name" value="PRK05446.1"/>
    <property type="match status" value="1"/>
</dbReference>
<dbReference type="Gene3D" id="3.40.50.1000">
    <property type="entry name" value="HAD superfamily/HAD-like"/>
    <property type="match status" value="1"/>
</dbReference>
<dbReference type="InterPro" id="IPR023214">
    <property type="entry name" value="HAD_sf"/>
</dbReference>
<keyword evidence="6 10" id="KW-0460">Magnesium</keyword>
<evidence type="ECO:0000256" key="2">
    <source>
        <dbReference type="ARBA" id="ARBA00022490"/>
    </source>
</evidence>